<comment type="caution">
    <text evidence="2">The sequence shown here is derived from an EMBL/GenBank/DDBJ whole genome shotgun (WGS) entry which is preliminary data.</text>
</comment>
<evidence type="ECO:0000256" key="1">
    <source>
        <dbReference type="SAM" id="MobiDB-lite"/>
    </source>
</evidence>
<reference evidence="2 3" key="1">
    <citation type="submission" date="2019-09" db="EMBL/GenBank/DDBJ databases">
        <title>Actinomadura physcomitrii sp. nov., a novel actinomycete isolated from moss [Physcomitrium sphaericum (Ludw) Fuernr].</title>
        <authorList>
            <person name="Zhuang X."/>
            <person name="Liu C."/>
        </authorList>
    </citation>
    <scope>NUCLEOTIDE SEQUENCE [LARGE SCALE GENOMIC DNA]</scope>
    <source>
        <strain evidence="2 3">HMC1</strain>
    </source>
</reference>
<sequence length="237" mass="26296">MADASPSRLLAQAGREVLRPMGLKQRGRSRTWLDDHDWWVVVVEFQPSAWSQGSHLNVGVMWLWSAKDFISFDFADGGSPRTVGHIGFQDQAQFAEVAHDLAETAAEQVNDFRERFSSLNAVSEQLTSRLSEKPGVWDWYHAAVAAGLAGDVATSRGAFEKVLDERDALSPDWLTELCERIATPYHLLDDRNAFRSWARAEVLAARELLKLGPPSSTDPLPPAPARPGENHMSPPPQ</sequence>
<dbReference type="EMBL" id="WBMT01000009">
    <property type="protein sequence ID" value="KAB2347528.1"/>
    <property type="molecule type" value="Genomic_DNA"/>
</dbReference>
<organism evidence="2 3">
    <name type="scientific">Actinomadura rudentiformis</name>
    <dbReference type="NCBI Taxonomy" id="359158"/>
    <lineage>
        <taxon>Bacteria</taxon>
        <taxon>Bacillati</taxon>
        <taxon>Actinomycetota</taxon>
        <taxon>Actinomycetes</taxon>
        <taxon>Streptosporangiales</taxon>
        <taxon>Thermomonosporaceae</taxon>
        <taxon>Actinomadura</taxon>
    </lineage>
</organism>
<feature type="region of interest" description="Disordered" evidence="1">
    <location>
        <begin position="210"/>
        <end position="237"/>
    </location>
</feature>
<evidence type="ECO:0008006" key="4">
    <source>
        <dbReference type="Google" id="ProtNLM"/>
    </source>
</evidence>
<dbReference type="Proteomes" id="UP000468735">
    <property type="component" value="Unassembled WGS sequence"/>
</dbReference>
<dbReference type="RefSeq" id="WP_151562469.1">
    <property type="nucleotide sequence ID" value="NZ_WBMT01000009.1"/>
</dbReference>
<protein>
    <recommendedName>
        <fullName evidence="4">DUF4304 domain-containing protein</fullName>
    </recommendedName>
</protein>
<keyword evidence="3" id="KW-1185">Reference proteome</keyword>
<accession>A0A6H9YQV1</accession>
<gene>
    <name evidence="2" type="ORF">F8566_21280</name>
</gene>
<name>A0A6H9YQV1_9ACTN</name>
<dbReference type="OrthoDB" id="1767513at2"/>
<evidence type="ECO:0000313" key="3">
    <source>
        <dbReference type="Proteomes" id="UP000468735"/>
    </source>
</evidence>
<proteinExistence type="predicted"/>
<evidence type="ECO:0000313" key="2">
    <source>
        <dbReference type="EMBL" id="KAB2347528.1"/>
    </source>
</evidence>
<dbReference type="AlphaFoldDB" id="A0A6H9YQV1"/>